<dbReference type="EMBL" id="ACVA01000041">
    <property type="protein sequence ID" value="EEX18308.1"/>
    <property type="molecule type" value="Genomic_DNA"/>
</dbReference>
<name>C9MQA4_9BACT</name>
<dbReference type="eggNOG" id="ENOG5033WHZ">
    <property type="taxonomic scope" value="Bacteria"/>
</dbReference>
<sequence>MKVLPLPEIGQSAYFLITTANRIIMGNNITEYVLDRLVEVELKEVREDALSVRFCSHRHDVKGTSLVHYFNNELCDIYSDIDIVVGYDGKVRDISDFDFIKDRWEKKRPDILRNYSQDINPLVDGTSLLLKDKEKFINSLFGGYSFWRFFFQPWYRREYKETENEKILLKNYFGDISLPLDVKSSILSRQDDDSIVWKIKNTASLDSKGFDRKGFARMLKNLTKVYNIDASLALDFEENYTFIKNGTLSEAELFLNTSVSNWYIVLTGHKLIQVSKTGLEKLKEAEDMAETLENA</sequence>
<protein>
    <submittedName>
        <fullName evidence="1">Uncharacterized protein</fullName>
    </submittedName>
</protein>
<evidence type="ECO:0000313" key="1">
    <source>
        <dbReference type="EMBL" id="EEX18308.1"/>
    </source>
</evidence>
<keyword evidence="2" id="KW-1185">Reference proteome</keyword>
<comment type="caution">
    <text evidence="1">The sequence shown here is derived from an EMBL/GenBank/DDBJ whole genome shotgun (WGS) entry which is preliminary data.</text>
</comment>
<proteinExistence type="predicted"/>
<dbReference type="OrthoDB" id="642327at2"/>
<organism evidence="1 2">
    <name type="scientific">Prevotella veroralis F0319</name>
    <dbReference type="NCBI Taxonomy" id="649761"/>
    <lineage>
        <taxon>Bacteria</taxon>
        <taxon>Pseudomonadati</taxon>
        <taxon>Bacteroidota</taxon>
        <taxon>Bacteroidia</taxon>
        <taxon>Bacteroidales</taxon>
        <taxon>Prevotellaceae</taxon>
        <taxon>Prevotella</taxon>
    </lineage>
</organism>
<dbReference type="AlphaFoldDB" id="C9MQA4"/>
<gene>
    <name evidence="1" type="ORF">HMPREF0973_01804</name>
</gene>
<dbReference type="HOGENOM" id="CLU_942886_0_0_10"/>
<accession>C9MQA4</accession>
<dbReference type="Proteomes" id="UP000003327">
    <property type="component" value="Unassembled WGS sequence"/>
</dbReference>
<evidence type="ECO:0000313" key="2">
    <source>
        <dbReference type="Proteomes" id="UP000003327"/>
    </source>
</evidence>
<dbReference type="RefSeq" id="WP_004383475.1">
    <property type="nucleotide sequence ID" value="NZ_GG698714.1"/>
</dbReference>
<dbReference type="STRING" id="649761.HMPREF0973_01804"/>
<reference evidence="1 2" key="1">
    <citation type="submission" date="2009-09" db="EMBL/GenBank/DDBJ databases">
        <authorList>
            <person name="Weinstock G."/>
            <person name="Sodergren E."/>
            <person name="Clifton S."/>
            <person name="Fulton L."/>
            <person name="Fulton B."/>
            <person name="Courtney L."/>
            <person name="Fronick C."/>
            <person name="Harrison M."/>
            <person name="Strong C."/>
            <person name="Farmer C."/>
            <person name="Delahaunty K."/>
            <person name="Markovic C."/>
            <person name="Hall O."/>
            <person name="Minx P."/>
            <person name="Tomlinson C."/>
            <person name="Mitreva M."/>
            <person name="Nelson J."/>
            <person name="Hou S."/>
            <person name="Wollam A."/>
            <person name="Pepin K.H."/>
            <person name="Johnson M."/>
            <person name="Bhonagiri V."/>
            <person name="Nash W.E."/>
            <person name="Warren W."/>
            <person name="Chinwalla A."/>
            <person name="Mardis E.R."/>
            <person name="Wilson R.K."/>
        </authorList>
    </citation>
    <scope>NUCLEOTIDE SEQUENCE [LARGE SCALE GENOMIC DNA]</scope>
    <source>
        <strain evidence="1 2">F0319</strain>
    </source>
</reference>